<protein>
    <submittedName>
        <fullName evidence="1">Uncharacterized protein</fullName>
    </submittedName>
</protein>
<evidence type="ECO:0000313" key="2">
    <source>
        <dbReference type="Proteomes" id="UP000276133"/>
    </source>
</evidence>
<evidence type="ECO:0000313" key="1">
    <source>
        <dbReference type="EMBL" id="RNA22236.1"/>
    </source>
</evidence>
<dbReference type="EMBL" id="REGN01003509">
    <property type="protein sequence ID" value="RNA22236.1"/>
    <property type="molecule type" value="Genomic_DNA"/>
</dbReference>
<accession>A0A3M7RFA9</accession>
<gene>
    <name evidence="1" type="ORF">BpHYR1_030596</name>
</gene>
<name>A0A3M7RFA9_BRAPC</name>
<organism evidence="1 2">
    <name type="scientific">Brachionus plicatilis</name>
    <name type="common">Marine rotifer</name>
    <name type="synonym">Brachionus muelleri</name>
    <dbReference type="NCBI Taxonomy" id="10195"/>
    <lineage>
        <taxon>Eukaryota</taxon>
        <taxon>Metazoa</taxon>
        <taxon>Spiralia</taxon>
        <taxon>Gnathifera</taxon>
        <taxon>Rotifera</taxon>
        <taxon>Eurotatoria</taxon>
        <taxon>Monogononta</taxon>
        <taxon>Pseudotrocha</taxon>
        <taxon>Ploima</taxon>
        <taxon>Brachionidae</taxon>
        <taxon>Brachionus</taxon>
    </lineage>
</organism>
<dbReference type="AlphaFoldDB" id="A0A3M7RFA9"/>
<proteinExistence type="predicted"/>
<sequence length="139" mass="16834">MFRLFEFSVDQCICSCTDHRRHVVMVRTLLLNWILQKLQTYYIKIIFYQKQKLMKLNYIILIFILQTANFRKKKKSMYYTQGMHNLCTLCQNDFPPQFRNLHIRKPEKSPFLLLAFFDQSLNSKISFGVPDKFYISEND</sequence>
<keyword evidence="2" id="KW-1185">Reference proteome</keyword>
<reference evidence="1 2" key="1">
    <citation type="journal article" date="2018" name="Sci. Rep.">
        <title>Genomic signatures of local adaptation to the degree of environmental predictability in rotifers.</title>
        <authorList>
            <person name="Franch-Gras L."/>
            <person name="Hahn C."/>
            <person name="Garcia-Roger E.M."/>
            <person name="Carmona M.J."/>
            <person name="Serra M."/>
            <person name="Gomez A."/>
        </authorList>
    </citation>
    <scope>NUCLEOTIDE SEQUENCE [LARGE SCALE GENOMIC DNA]</scope>
    <source>
        <strain evidence="1">HYR1</strain>
    </source>
</reference>
<comment type="caution">
    <text evidence="1">The sequence shown here is derived from an EMBL/GenBank/DDBJ whole genome shotgun (WGS) entry which is preliminary data.</text>
</comment>
<dbReference type="Proteomes" id="UP000276133">
    <property type="component" value="Unassembled WGS sequence"/>
</dbReference>